<dbReference type="InterPro" id="IPR016181">
    <property type="entry name" value="Acyl_CoA_acyltransferase"/>
</dbReference>
<gene>
    <name evidence="2" type="ORF">P3TCK_18779</name>
</gene>
<dbReference type="RefSeq" id="WP_006231665.1">
    <property type="nucleotide sequence ID" value="NZ_CH724135.1"/>
</dbReference>
<dbReference type="Gene3D" id="3.40.630.30">
    <property type="match status" value="1"/>
</dbReference>
<dbReference type="OrthoDB" id="9789605at2"/>
<feature type="domain" description="N-acetyltransferase" evidence="1">
    <location>
        <begin position="1"/>
        <end position="140"/>
    </location>
</feature>
<dbReference type="GO" id="GO:0016747">
    <property type="term" value="F:acyltransferase activity, transferring groups other than amino-acyl groups"/>
    <property type="evidence" value="ECO:0007669"/>
    <property type="project" value="InterPro"/>
</dbReference>
<dbReference type="Proteomes" id="UP000003789">
    <property type="component" value="Unassembled WGS sequence"/>
</dbReference>
<organism evidence="2 3">
    <name type="scientific">Photobacterium profundum 3TCK</name>
    <dbReference type="NCBI Taxonomy" id="314280"/>
    <lineage>
        <taxon>Bacteria</taxon>
        <taxon>Pseudomonadati</taxon>
        <taxon>Pseudomonadota</taxon>
        <taxon>Gammaproteobacteria</taxon>
        <taxon>Vibrionales</taxon>
        <taxon>Vibrionaceae</taxon>
        <taxon>Photobacterium</taxon>
    </lineage>
</organism>
<dbReference type="PROSITE" id="PS51186">
    <property type="entry name" value="GNAT"/>
    <property type="match status" value="1"/>
</dbReference>
<reference evidence="2 3" key="1">
    <citation type="submission" date="2006-03" db="EMBL/GenBank/DDBJ databases">
        <authorList>
            <person name="Bartlett D.H."/>
            <person name="Valle G."/>
            <person name="Lauro F.M."/>
            <person name="Vezzi A."/>
            <person name="Simonato F."/>
            <person name="Eloe E."/>
            <person name="Vitulo N."/>
            <person name="Stratton T.K."/>
            <person name="D'angelo M."/>
            <person name="Ferriera S."/>
            <person name="Johnson J."/>
            <person name="Kravitz S."/>
            <person name="Beeson K."/>
            <person name="Sutton G."/>
            <person name="Rogers Y."/>
            <person name="Friedman R."/>
            <person name="Frazier M."/>
            <person name="Venter J.C."/>
        </authorList>
    </citation>
    <scope>NUCLEOTIDE SEQUENCE [LARGE SCALE GENOMIC DNA]</scope>
    <source>
        <strain evidence="2 3">3TCK</strain>
    </source>
</reference>
<dbReference type="AlphaFoldDB" id="Q1YY10"/>
<evidence type="ECO:0000313" key="3">
    <source>
        <dbReference type="Proteomes" id="UP000003789"/>
    </source>
</evidence>
<dbReference type="SUPFAM" id="SSF55729">
    <property type="entry name" value="Acyl-CoA N-acyltransferases (Nat)"/>
    <property type="match status" value="1"/>
</dbReference>
<name>Q1YY10_9GAMM</name>
<sequence>MEIKTFSEQYRNALRSIYLESRKSTFTWLETSPYQLLDFDQDTEEERIHVALEGDDVLGFISVWEPDNFIHHLYVSERASRIGVGTQLLETAKNLSDKPLTLKCMSKNDMALKFYTSKGFVIATQGSDDYCDYYLMTNRL</sequence>
<dbReference type="Pfam" id="PF00583">
    <property type="entry name" value="Acetyltransf_1"/>
    <property type="match status" value="1"/>
</dbReference>
<evidence type="ECO:0000259" key="1">
    <source>
        <dbReference type="PROSITE" id="PS51186"/>
    </source>
</evidence>
<dbReference type="HOGENOM" id="CLU_013985_21_3_6"/>
<dbReference type="InterPro" id="IPR000182">
    <property type="entry name" value="GNAT_dom"/>
</dbReference>
<proteinExistence type="predicted"/>
<evidence type="ECO:0000313" key="2">
    <source>
        <dbReference type="EMBL" id="EAS41195.1"/>
    </source>
</evidence>
<dbReference type="CDD" id="cd04301">
    <property type="entry name" value="NAT_SF"/>
    <property type="match status" value="1"/>
</dbReference>
<accession>Q1YY10</accession>
<comment type="caution">
    <text evidence="2">The sequence shown here is derived from an EMBL/GenBank/DDBJ whole genome shotgun (WGS) entry which is preliminary data.</text>
</comment>
<protein>
    <recommendedName>
        <fullName evidence="1">N-acetyltransferase domain-containing protein</fullName>
    </recommendedName>
</protein>
<dbReference type="EMBL" id="AAPH01000039">
    <property type="protein sequence ID" value="EAS41195.1"/>
    <property type="molecule type" value="Genomic_DNA"/>
</dbReference>